<reference evidence="9 10" key="1">
    <citation type="journal article" date="2013" name="Int. J. Syst. Evol. Microbiol.">
        <title>Tumebacillus flagellatus sp. nov., an alpha-amylase/pullulanase-producing bacterium isolated from cassava wastewater.</title>
        <authorList>
            <person name="Wang Q."/>
            <person name="Xie N."/>
            <person name="Qin Y."/>
            <person name="Shen N."/>
            <person name="Zhu J."/>
            <person name="Mi H."/>
            <person name="Huang R."/>
        </authorList>
    </citation>
    <scope>NUCLEOTIDE SEQUENCE [LARGE SCALE GENOMIC DNA]</scope>
    <source>
        <strain evidence="9 10">GST4</strain>
    </source>
</reference>
<dbReference type="PANTHER" id="PTHR46577">
    <property type="entry name" value="HTH-TYPE TRANSCRIPTIONAL REGULATORY PROTEIN GABR"/>
    <property type="match status" value="1"/>
</dbReference>
<dbReference type="GO" id="GO:0003700">
    <property type="term" value="F:DNA-binding transcription factor activity"/>
    <property type="evidence" value="ECO:0007669"/>
    <property type="project" value="InterPro"/>
</dbReference>
<evidence type="ECO:0000256" key="7">
    <source>
        <dbReference type="ARBA" id="ARBA00023163"/>
    </source>
</evidence>
<evidence type="ECO:0000313" key="9">
    <source>
        <dbReference type="EMBL" id="KEO85182.1"/>
    </source>
</evidence>
<dbReference type="SUPFAM" id="SSF46785">
    <property type="entry name" value="Winged helix' DNA-binding domain"/>
    <property type="match status" value="1"/>
</dbReference>
<keyword evidence="6" id="KW-0238">DNA-binding</keyword>
<keyword evidence="4" id="KW-0663">Pyridoxal phosphate</keyword>
<dbReference type="SUPFAM" id="SSF53383">
    <property type="entry name" value="PLP-dependent transferases"/>
    <property type="match status" value="1"/>
</dbReference>
<dbReference type="InterPro" id="IPR004839">
    <property type="entry name" value="Aminotransferase_I/II_large"/>
</dbReference>
<dbReference type="InterPro" id="IPR000524">
    <property type="entry name" value="Tscrpt_reg_HTH_GntR"/>
</dbReference>
<dbReference type="Pfam" id="PF00155">
    <property type="entry name" value="Aminotran_1_2"/>
    <property type="match status" value="1"/>
</dbReference>
<keyword evidence="3" id="KW-0032">Aminotransferase</keyword>
<dbReference type="InterPro" id="IPR015421">
    <property type="entry name" value="PyrdxlP-dep_Trfase_major"/>
</dbReference>
<evidence type="ECO:0000256" key="4">
    <source>
        <dbReference type="ARBA" id="ARBA00022898"/>
    </source>
</evidence>
<evidence type="ECO:0000256" key="6">
    <source>
        <dbReference type="ARBA" id="ARBA00023125"/>
    </source>
</evidence>
<dbReference type="GO" id="GO:0008483">
    <property type="term" value="F:transaminase activity"/>
    <property type="evidence" value="ECO:0007669"/>
    <property type="project" value="UniProtKB-KW"/>
</dbReference>
<evidence type="ECO:0000259" key="8">
    <source>
        <dbReference type="PROSITE" id="PS50949"/>
    </source>
</evidence>
<dbReference type="PANTHER" id="PTHR46577:SF1">
    <property type="entry name" value="HTH-TYPE TRANSCRIPTIONAL REGULATORY PROTEIN GABR"/>
    <property type="match status" value="1"/>
</dbReference>
<evidence type="ECO:0000256" key="1">
    <source>
        <dbReference type="ARBA" id="ARBA00001933"/>
    </source>
</evidence>
<dbReference type="eggNOG" id="COG1167">
    <property type="taxonomic scope" value="Bacteria"/>
</dbReference>
<feature type="domain" description="HTH gntR-type" evidence="8">
    <location>
        <begin position="15"/>
        <end position="83"/>
    </location>
</feature>
<dbReference type="InterPro" id="IPR051446">
    <property type="entry name" value="HTH_trans_reg/aminotransferase"/>
</dbReference>
<dbReference type="InterPro" id="IPR015424">
    <property type="entry name" value="PyrdxlP-dep_Trfase"/>
</dbReference>
<keyword evidence="3" id="KW-0808">Transferase</keyword>
<dbReference type="EMBL" id="JMIR01000001">
    <property type="protein sequence ID" value="KEO85182.1"/>
    <property type="molecule type" value="Genomic_DNA"/>
</dbReference>
<dbReference type="Proteomes" id="UP000027931">
    <property type="component" value="Unassembled WGS sequence"/>
</dbReference>
<dbReference type="RefSeq" id="WP_038083443.1">
    <property type="nucleotide sequence ID" value="NZ_JMIR01000001.1"/>
</dbReference>
<name>A0A074MHN5_9BACL</name>
<dbReference type="SMART" id="SM00345">
    <property type="entry name" value="HTH_GNTR"/>
    <property type="match status" value="1"/>
</dbReference>
<proteinExistence type="inferred from homology"/>
<keyword evidence="5" id="KW-0805">Transcription regulation</keyword>
<protein>
    <recommendedName>
        <fullName evidence="8">HTH gntR-type domain-containing protein</fullName>
    </recommendedName>
</protein>
<dbReference type="InterPro" id="IPR036390">
    <property type="entry name" value="WH_DNA-bd_sf"/>
</dbReference>
<evidence type="ECO:0000313" key="10">
    <source>
        <dbReference type="Proteomes" id="UP000027931"/>
    </source>
</evidence>
<evidence type="ECO:0000256" key="2">
    <source>
        <dbReference type="ARBA" id="ARBA00005384"/>
    </source>
</evidence>
<dbReference type="Gene3D" id="1.10.10.10">
    <property type="entry name" value="Winged helix-like DNA-binding domain superfamily/Winged helix DNA-binding domain"/>
    <property type="match status" value="1"/>
</dbReference>
<dbReference type="Gene3D" id="3.40.640.10">
    <property type="entry name" value="Type I PLP-dependent aspartate aminotransferase-like (Major domain)"/>
    <property type="match status" value="1"/>
</dbReference>
<dbReference type="AlphaFoldDB" id="A0A074MHN5"/>
<comment type="caution">
    <text evidence="9">The sequence shown here is derived from an EMBL/GenBank/DDBJ whole genome shotgun (WGS) entry which is preliminary data.</text>
</comment>
<keyword evidence="10" id="KW-1185">Reference proteome</keyword>
<dbReference type="STRING" id="1157490.EL26_01085"/>
<dbReference type="GO" id="GO:0003677">
    <property type="term" value="F:DNA binding"/>
    <property type="evidence" value="ECO:0007669"/>
    <property type="project" value="UniProtKB-KW"/>
</dbReference>
<dbReference type="PROSITE" id="PS50949">
    <property type="entry name" value="HTH_GNTR"/>
    <property type="match status" value="1"/>
</dbReference>
<comment type="similarity">
    <text evidence="2">In the C-terminal section; belongs to the class-I pyridoxal-phosphate-dependent aminotransferase family.</text>
</comment>
<dbReference type="OrthoDB" id="9802328at2"/>
<keyword evidence="7" id="KW-0804">Transcription</keyword>
<dbReference type="Pfam" id="PF00392">
    <property type="entry name" value="GntR"/>
    <property type="match status" value="1"/>
</dbReference>
<gene>
    <name evidence="9" type="ORF">EL26_01085</name>
</gene>
<organism evidence="9 10">
    <name type="scientific">Tumebacillus flagellatus</name>
    <dbReference type="NCBI Taxonomy" id="1157490"/>
    <lineage>
        <taxon>Bacteria</taxon>
        <taxon>Bacillati</taxon>
        <taxon>Bacillota</taxon>
        <taxon>Bacilli</taxon>
        <taxon>Bacillales</taxon>
        <taxon>Alicyclobacillaceae</taxon>
        <taxon>Tumebacillus</taxon>
    </lineage>
</organism>
<dbReference type="CDD" id="cd07377">
    <property type="entry name" value="WHTH_GntR"/>
    <property type="match status" value="1"/>
</dbReference>
<dbReference type="CDD" id="cd00609">
    <property type="entry name" value="AAT_like"/>
    <property type="match status" value="1"/>
</dbReference>
<comment type="cofactor">
    <cofactor evidence="1">
        <name>pyridoxal 5'-phosphate</name>
        <dbReference type="ChEBI" id="CHEBI:597326"/>
    </cofactor>
</comment>
<sequence length="480" mass="54917">MQFQVAWHVYIEKHRYKYLALYHALRDSIVAGSLAHGTRLPASRELADLYEISRGVVSQVYEMLTAEGYLAAEVGRGTFVSYQRDAAESDEQERPPILLSDWGQRVTGHRLRDTVSGETYRYDYTIGQPLAEAFPFEEWNRALYASIREIAEIEGEPAYEPQGYRPLREAIARDLRKSRGMTVQPEDIVIVNGSSQAIALVAQLLINPGDTVVMEDPTYGGIREAISAVGGLAAGSPVDENGILVRDWDSRLLFVTPGRQFPTGAVLSLERRQEILRWATKQNAVIVEDDYDSEFRRRGRPIEPLKVLDRHERVVYIGTFSKTMYADLRIGYVVLPSWLREPFCKARQLYEPRPTALVQQHALAKFMNNGQYERHLRRMKRLYARKHRALWTALTEKMSEVFHWVESDAGLHIFGRWKGSREQFTAFRRACLAAGVRFPDASMYYTDPEATPAVCLGFPRLTEEELKAGVDVMHAIWKQR</sequence>
<evidence type="ECO:0000256" key="3">
    <source>
        <dbReference type="ARBA" id="ARBA00022576"/>
    </source>
</evidence>
<accession>A0A074MHN5</accession>
<dbReference type="InterPro" id="IPR036388">
    <property type="entry name" value="WH-like_DNA-bd_sf"/>
</dbReference>
<evidence type="ECO:0000256" key="5">
    <source>
        <dbReference type="ARBA" id="ARBA00023015"/>
    </source>
</evidence>
<dbReference type="GO" id="GO:0030170">
    <property type="term" value="F:pyridoxal phosphate binding"/>
    <property type="evidence" value="ECO:0007669"/>
    <property type="project" value="InterPro"/>
</dbReference>
<dbReference type="PRINTS" id="PR00035">
    <property type="entry name" value="HTHGNTR"/>
</dbReference>